<feature type="domain" description="Granulins" evidence="6">
    <location>
        <begin position="266"/>
        <end position="279"/>
    </location>
</feature>
<name>A0ABY6JYX5_9ARAC</name>
<sequence>MELLKPLLLIGLAALSMASPIDSRLQCEQNSTNYQICPDRSKCPEDSTCCLMEDGSYGCCLYSEATCCSDGVHCCPNGYSCDLVNQDCQKNGLSAPLLKKLPSMKSSDQVCPDKSQCPGDSTCCLMDDGSYGCCPYHCRKNELSAPLLKKLPIKNQKGVICPDDTICPKNTTCCKMITGPYGCCPFPNATCCRDGIHCCPHGNRCDMVFYHCISEGISIPMKMKMPSIKLQKHIYHKQSICPGNKTCCKLINGNYGLCPYSEAICCNDGIHCCPNGFSCDIEHQKCVKNNNMFPFVSNLNLP</sequence>
<dbReference type="Gene3D" id="2.10.25.160">
    <property type="entry name" value="Granulin"/>
    <property type="match status" value="4"/>
</dbReference>
<evidence type="ECO:0000256" key="5">
    <source>
        <dbReference type="SAM" id="SignalP"/>
    </source>
</evidence>
<keyword evidence="8" id="KW-1185">Reference proteome</keyword>
<dbReference type="PANTHER" id="PTHR12274">
    <property type="entry name" value="GRANULIN"/>
    <property type="match status" value="1"/>
</dbReference>
<dbReference type="PANTHER" id="PTHR12274:SF3">
    <property type="entry name" value="PROGRANULIN"/>
    <property type="match status" value="1"/>
</dbReference>
<comment type="similarity">
    <text evidence="2">Belongs to the granulin family.</text>
</comment>
<feature type="domain" description="Granulins" evidence="6">
    <location>
        <begin position="192"/>
        <end position="205"/>
    </location>
</feature>
<accession>A0ABY6JYX5</accession>
<keyword evidence="4" id="KW-1015">Disulfide bond</keyword>
<feature type="chain" id="PRO_5046604685" evidence="5">
    <location>
        <begin position="19"/>
        <end position="302"/>
    </location>
</feature>
<dbReference type="InterPro" id="IPR037277">
    <property type="entry name" value="Granulin_sf"/>
</dbReference>
<dbReference type="PROSITE" id="PS00799">
    <property type="entry name" value="GRANULINS"/>
    <property type="match status" value="3"/>
</dbReference>
<feature type="signal peptide" evidence="5">
    <location>
        <begin position="1"/>
        <end position="18"/>
    </location>
</feature>
<dbReference type="Proteomes" id="UP001235939">
    <property type="component" value="Chromosome 01"/>
</dbReference>
<evidence type="ECO:0000256" key="1">
    <source>
        <dbReference type="ARBA" id="ARBA00004613"/>
    </source>
</evidence>
<organism evidence="7 8">
    <name type="scientific">Cordylochernes scorpioides</name>
    <dbReference type="NCBI Taxonomy" id="51811"/>
    <lineage>
        <taxon>Eukaryota</taxon>
        <taxon>Metazoa</taxon>
        <taxon>Ecdysozoa</taxon>
        <taxon>Arthropoda</taxon>
        <taxon>Chelicerata</taxon>
        <taxon>Arachnida</taxon>
        <taxon>Pseudoscorpiones</taxon>
        <taxon>Cheliferoidea</taxon>
        <taxon>Chernetidae</taxon>
        <taxon>Cordylochernes</taxon>
    </lineage>
</organism>
<keyword evidence="5" id="KW-0732">Signal</keyword>
<protein>
    <submittedName>
        <fullName evidence="7">GRN</fullName>
    </submittedName>
</protein>
<dbReference type="InterPro" id="IPR039036">
    <property type="entry name" value="Granulin_fam"/>
</dbReference>
<feature type="domain" description="Granulins" evidence="6">
    <location>
        <begin position="68"/>
        <end position="81"/>
    </location>
</feature>
<keyword evidence="3" id="KW-0964">Secreted</keyword>
<evidence type="ECO:0000256" key="4">
    <source>
        <dbReference type="ARBA" id="ARBA00023157"/>
    </source>
</evidence>
<proteinExistence type="inferred from homology"/>
<dbReference type="SUPFAM" id="SSF57277">
    <property type="entry name" value="Granulin repeat"/>
    <property type="match status" value="4"/>
</dbReference>
<evidence type="ECO:0000259" key="6">
    <source>
        <dbReference type="PROSITE" id="PS00799"/>
    </source>
</evidence>
<dbReference type="Pfam" id="PF00396">
    <property type="entry name" value="Granulin"/>
    <property type="match status" value="3"/>
</dbReference>
<dbReference type="SMART" id="SM00277">
    <property type="entry name" value="GRAN"/>
    <property type="match status" value="4"/>
</dbReference>
<dbReference type="EMBL" id="CP092863">
    <property type="protein sequence ID" value="UYV61465.1"/>
    <property type="molecule type" value="Genomic_DNA"/>
</dbReference>
<evidence type="ECO:0000313" key="8">
    <source>
        <dbReference type="Proteomes" id="UP001235939"/>
    </source>
</evidence>
<evidence type="ECO:0000256" key="2">
    <source>
        <dbReference type="ARBA" id="ARBA00010093"/>
    </source>
</evidence>
<evidence type="ECO:0000256" key="3">
    <source>
        <dbReference type="ARBA" id="ARBA00022525"/>
    </source>
</evidence>
<gene>
    <name evidence="7" type="ORF">LAZ67_1004926</name>
</gene>
<comment type="subcellular location">
    <subcellularLocation>
        <location evidence="1">Secreted</location>
    </subcellularLocation>
</comment>
<reference evidence="7 8" key="1">
    <citation type="submission" date="2022-01" db="EMBL/GenBank/DDBJ databases">
        <title>A chromosomal length assembly of Cordylochernes scorpioides.</title>
        <authorList>
            <person name="Zeh D."/>
            <person name="Zeh J."/>
        </authorList>
    </citation>
    <scope>NUCLEOTIDE SEQUENCE [LARGE SCALE GENOMIC DNA]</scope>
    <source>
        <strain evidence="7">IN4F17</strain>
        <tissue evidence="7">Whole Body</tissue>
    </source>
</reference>
<evidence type="ECO:0000313" key="7">
    <source>
        <dbReference type="EMBL" id="UYV61465.1"/>
    </source>
</evidence>
<dbReference type="InterPro" id="IPR000118">
    <property type="entry name" value="Granulin"/>
</dbReference>